<proteinExistence type="predicted"/>
<evidence type="ECO:0000256" key="1">
    <source>
        <dbReference type="SAM" id="MobiDB-lite"/>
    </source>
</evidence>
<accession>A0A8J7YW69</accession>
<evidence type="ECO:0000313" key="2">
    <source>
        <dbReference type="EMBL" id="NDJ15792.1"/>
    </source>
</evidence>
<organism evidence="2 3">
    <name type="scientific">Myxacorys almedinensis A</name>
    <dbReference type="NCBI Taxonomy" id="2690445"/>
    <lineage>
        <taxon>Bacteria</taxon>
        <taxon>Bacillati</taxon>
        <taxon>Cyanobacteriota</taxon>
        <taxon>Cyanophyceae</taxon>
        <taxon>Leptolyngbyales</taxon>
        <taxon>Leptolyngbyaceae</taxon>
        <taxon>Myxacorys</taxon>
        <taxon>Myxacorys almedinensis</taxon>
    </lineage>
</organism>
<reference evidence="2" key="1">
    <citation type="submission" date="2019-12" db="EMBL/GenBank/DDBJ databases">
        <title>High-Quality draft genome sequences of three cyanobacteria isolated from the limestone walls of the Old Cathedral of Coimbra.</title>
        <authorList>
            <person name="Tiago I."/>
            <person name="Soares F."/>
            <person name="Portugal A."/>
        </authorList>
    </citation>
    <scope>NUCLEOTIDE SEQUENCE</scope>
    <source>
        <strain evidence="2">A</strain>
    </source>
</reference>
<comment type="caution">
    <text evidence="2">The sequence shown here is derived from an EMBL/GenBank/DDBJ whole genome shotgun (WGS) entry which is preliminary data.</text>
</comment>
<name>A0A8J7YW69_9CYAN</name>
<feature type="region of interest" description="Disordered" evidence="1">
    <location>
        <begin position="70"/>
        <end position="141"/>
    </location>
</feature>
<keyword evidence="3" id="KW-1185">Reference proteome</keyword>
<sequence>MLASKTIKLILALSIASSIIVFFAGFINANKSGISEVEPMAQKPDKDSKENRASEVKPIKLPDEIWKEIEERDEKAQQKRNEDQARELAKKAPKEREEIEKEIRKERETKHALERRTEEELKQEDERLMKQLEKMRSEGQY</sequence>
<evidence type="ECO:0000313" key="3">
    <source>
        <dbReference type="Proteomes" id="UP000646053"/>
    </source>
</evidence>
<dbReference type="Proteomes" id="UP000646053">
    <property type="component" value="Unassembled WGS sequence"/>
</dbReference>
<dbReference type="EMBL" id="WVIE01000001">
    <property type="protein sequence ID" value="NDJ15792.1"/>
    <property type="molecule type" value="Genomic_DNA"/>
</dbReference>
<gene>
    <name evidence="2" type="ORF">GS601_00560</name>
</gene>
<dbReference type="RefSeq" id="WP_162421203.1">
    <property type="nucleotide sequence ID" value="NZ_WVIE01000001.1"/>
</dbReference>
<protein>
    <submittedName>
        <fullName evidence="2">Uncharacterized protein</fullName>
    </submittedName>
</protein>
<feature type="region of interest" description="Disordered" evidence="1">
    <location>
        <begin position="35"/>
        <end position="57"/>
    </location>
</feature>
<dbReference type="AlphaFoldDB" id="A0A8J7YW69"/>
<feature type="compositionally biased region" description="Basic and acidic residues" evidence="1">
    <location>
        <begin position="43"/>
        <end position="57"/>
    </location>
</feature>